<evidence type="ECO:0000313" key="2">
    <source>
        <dbReference type="Proteomes" id="UP000675379"/>
    </source>
</evidence>
<keyword evidence="2" id="KW-1185">Reference proteome</keyword>
<dbReference type="Proteomes" id="UP000675379">
    <property type="component" value="Unassembled WGS sequence"/>
</dbReference>
<dbReference type="RefSeq" id="WP_211800284.1">
    <property type="nucleotide sequence ID" value="NZ_JAGSCS010000004.1"/>
</dbReference>
<reference evidence="1" key="1">
    <citation type="submission" date="2021-04" db="EMBL/GenBank/DDBJ databases">
        <title>Proteiniclasticum sedimins sp. nov., an obligate anaerobic bacterium isolated from anaerobic sludge.</title>
        <authorList>
            <person name="Liu J."/>
        </authorList>
    </citation>
    <scope>NUCLEOTIDE SEQUENCE</scope>
    <source>
        <strain evidence="1">BAD-10</strain>
    </source>
</reference>
<proteinExistence type="predicted"/>
<accession>A0A941CQX6</accession>
<dbReference type="AlphaFoldDB" id="A0A941CQX6"/>
<dbReference type="EMBL" id="JAGSCS010000004">
    <property type="protein sequence ID" value="MBR0575718.1"/>
    <property type="molecule type" value="Genomic_DNA"/>
</dbReference>
<protein>
    <submittedName>
        <fullName evidence="1">Uncharacterized protein</fullName>
    </submittedName>
</protein>
<name>A0A941CQX6_9CLOT</name>
<organism evidence="1 2">
    <name type="scientific">Proteiniclasticum sediminis</name>
    <dbReference type="NCBI Taxonomy" id="2804028"/>
    <lineage>
        <taxon>Bacteria</taxon>
        <taxon>Bacillati</taxon>
        <taxon>Bacillota</taxon>
        <taxon>Clostridia</taxon>
        <taxon>Eubacteriales</taxon>
        <taxon>Clostridiaceae</taxon>
        <taxon>Proteiniclasticum</taxon>
    </lineage>
</organism>
<evidence type="ECO:0000313" key="1">
    <source>
        <dbReference type="EMBL" id="MBR0575718.1"/>
    </source>
</evidence>
<comment type="caution">
    <text evidence="1">The sequence shown here is derived from an EMBL/GenBank/DDBJ whole genome shotgun (WGS) entry which is preliminary data.</text>
</comment>
<sequence>MWVRSQNGEHILNVEHFRSLPLDNGEVNILAKLPRDTVILGTYSKDQGEGIMRDLWHIVGLDQPYRTNYYTMPPRWEEEEE</sequence>
<gene>
    <name evidence="1" type="ORF">KCG48_05100</name>
</gene>